<comment type="caution">
    <text evidence="1">The sequence shown here is derived from an EMBL/GenBank/DDBJ whole genome shotgun (WGS) entry which is preliminary data.</text>
</comment>
<proteinExistence type="predicted"/>
<accession>A0ABS9R5P4</accession>
<keyword evidence="2" id="KW-1185">Reference proteome</keyword>
<gene>
    <name evidence="1" type="ORF">LQE99_07535</name>
</gene>
<reference evidence="1 2" key="1">
    <citation type="submission" date="2022-02" db="EMBL/GenBank/DDBJ databases">
        <title>Genome of Erysipelotrichaceae sp. nov. NSJ-176 isolated from human feces.</title>
        <authorList>
            <person name="Abdugheni R."/>
        </authorList>
    </citation>
    <scope>NUCLEOTIDE SEQUENCE [LARGE SCALE GENOMIC DNA]</scope>
    <source>
        <strain evidence="1 2">NSJ-176</strain>
    </source>
</reference>
<dbReference type="RefSeq" id="WP_117455519.1">
    <property type="nucleotide sequence ID" value="NZ_JAKVPQ010000004.1"/>
</dbReference>
<evidence type="ECO:0000313" key="2">
    <source>
        <dbReference type="Proteomes" id="UP001202402"/>
    </source>
</evidence>
<dbReference type="EMBL" id="JAKVPQ010000004">
    <property type="protein sequence ID" value="MCH4284981.1"/>
    <property type="molecule type" value="Genomic_DNA"/>
</dbReference>
<sequence>MIVINCALMQNEIISFVEAYHESIHFEKKAGIGLQFSSDDEKTLAPEIKKALKADPRFKALFFNVEVK</sequence>
<protein>
    <submittedName>
        <fullName evidence="1">Uncharacterized protein</fullName>
    </submittedName>
</protein>
<organism evidence="1 2">
    <name type="scientific">Amedibacillus hominis</name>
    <dbReference type="NCBI Taxonomy" id="2897776"/>
    <lineage>
        <taxon>Bacteria</taxon>
        <taxon>Bacillati</taxon>
        <taxon>Bacillota</taxon>
        <taxon>Erysipelotrichia</taxon>
        <taxon>Erysipelotrichales</taxon>
        <taxon>Erysipelotrichaceae</taxon>
        <taxon>Amedibacillus</taxon>
    </lineage>
</organism>
<dbReference type="Proteomes" id="UP001202402">
    <property type="component" value="Unassembled WGS sequence"/>
</dbReference>
<name>A0ABS9R5P4_9FIRM</name>
<evidence type="ECO:0000313" key="1">
    <source>
        <dbReference type="EMBL" id="MCH4284981.1"/>
    </source>
</evidence>